<dbReference type="PANTHER" id="PTHR25462">
    <property type="entry name" value="BONUS, ISOFORM C-RELATED"/>
    <property type="match status" value="1"/>
</dbReference>
<dbReference type="InterPro" id="IPR047153">
    <property type="entry name" value="TRIM45/56/19-like"/>
</dbReference>
<keyword evidence="1" id="KW-0479">Metal-binding</keyword>
<keyword evidence="5" id="KW-1185">Reference proteome</keyword>
<dbReference type="Gene3D" id="3.30.160.60">
    <property type="entry name" value="Classic Zinc Finger"/>
    <property type="match status" value="1"/>
</dbReference>
<evidence type="ECO:0000256" key="2">
    <source>
        <dbReference type="SAM" id="MobiDB-lite"/>
    </source>
</evidence>
<keyword evidence="1" id="KW-0863">Zinc-finger</keyword>
<feature type="compositionally biased region" description="Basic and acidic residues" evidence="2">
    <location>
        <begin position="1"/>
        <end position="21"/>
    </location>
</feature>
<feature type="domain" description="B box-type" evidence="3">
    <location>
        <begin position="137"/>
        <end position="186"/>
    </location>
</feature>
<dbReference type="GO" id="GO:0008270">
    <property type="term" value="F:zinc ion binding"/>
    <property type="evidence" value="ECO:0007669"/>
    <property type="project" value="UniProtKB-KW"/>
</dbReference>
<comment type="caution">
    <text evidence="4">The sequence shown here is derived from an EMBL/GenBank/DDBJ whole genome shotgun (WGS) entry which is preliminary data.</text>
</comment>
<proteinExistence type="predicted"/>
<evidence type="ECO:0000259" key="3">
    <source>
        <dbReference type="PROSITE" id="PS50119"/>
    </source>
</evidence>
<reference evidence="4" key="1">
    <citation type="journal article" date="2021" name="Genome Biol. Evol.">
        <title>A High-Quality Reference Genome for a Parasitic Bivalve with Doubly Uniparental Inheritance (Bivalvia: Unionida).</title>
        <authorList>
            <person name="Smith C.H."/>
        </authorList>
    </citation>
    <scope>NUCLEOTIDE SEQUENCE</scope>
    <source>
        <strain evidence="4">CHS0354</strain>
    </source>
</reference>
<dbReference type="Gene3D" id="4.10.830.40">
    <property type="match status" value="1"/>
</dbReference>
<evidence type="ECO:0000313" key="5">
    <source>
        <dbReference type="Proteomes" id="UP001195483"/>
    </source>
</evidence>
<organism evidence="4 5">
    <name type="scientific">Potamilus streckersoni</name>
    <dbReference type="NCBI Taxonomy" id="2493646"/>
    <lineage>
        <taxon>Eukaryota</taxon>
        <taxon>Metazoa</taxon>
        <taxon>Spiralia</taxon>
        <taxon>Lophotrochozoa</taxon>
        <taxon>Mollusca</taxon>
        <taxon>Bivalvia</taxon>
        <taxon>Autobranchia</taxon>
        <taxon>Heteroconchia</taxon>
        <taxon>Palaeoheterodonta</taxon>
        <taxon>Unionida</taxon>
        <taxon>Unionoidea</taxon>
        <taxon>Unionidae</taxon>
        <taxon>Ambleminae</taxon>
        <taxon>Lampsilini</taxon>
        <taxon>Potamilus</taxon>
    </lineage>
</organism>
<gene>
    <name evidence="4" type="ORF">CHS0354_036687</name>
</gene>
<dbReference type="EMBL" id="JAEAOA010002145">
    <property type="protein sequence ID" value="KAK3609919.1"/>
    <property type="molecule type" value="Genomic_DNA"/>
</dbReference>
<reference evidence="4" key="2">
    <citation type="journal article" date="2021" name="Genome Biol. Evol.">
        <title>Developing a high-quality reference genome for a parasitic bivalve with doubly uniparental inheritance (Bivalvia: Unionida).</title>
        <authorList>
            <person name="Smith C.H."/>
        </authorList>
    </citation>
    <scope>NUCLEOTIDE SEQUENCE</scope>
    <source>
        <strain evidence="4">CHS0354</strain>
        <tissue evidence="4">Mantle</tissue>
    </source>
</reference>
<dbReference type="Pfam" id="PF00643">
    <property type="entry name" value="zf-B_box"/>
    <property type="match status" value="1"/>
</dbReference>
<dbReference type="PROSITE" id="PS50119">
    <property type="entry name" value="ZF_BBOX"/>
    <property type="match status" value="2"/>
</dbReference>
<dbReference type="SMART" id="SM00336">
    <property type="entry name" value="BBOX"/>
    <property type="match status" value="2"/>
</dbReference>
<sequence>MPERTKESIERSCCHGRESAPGHRNSAQRVTFYSTTEKIIAFITYLCGCGQGVKTTTPRTLGLERAGFEALPSPGASMGTFGPIGVMSNNRLKTKPNSRFQCPLCRADIDIPDTGASYFQTNFYIDTIEEVGKDIEEVSCLCENCESGAKPRAAYYCEVCEQKICEECALLHKKLKITRDHDLVILKTVANKKFDQTECAKHESKFADRYCITCEEFLCPSCDSEFHDQHRIERMDAAANLKRNLLNKEWISCEKFCANEKILKIVSQRESAVEEMERKARDHLQERAVEIKMEIDVSVKKIENEIMKICEGKKEMLKQLKRDVESTQEKTVALKKWITSASDTEVLREGDRMLSRFKEVNVSSPKSIPGIQI</sequence>
<evidence type="ECO:0000313" key="4">
    <source>
        <dbReference type="EMBL" id="KAK3609919.1"/>
    </source>
</evidence>
<evidence type="ECO:0000256" key="1">
    <source>
        <dbReference type="PROSITE-ProRule" id="PRU00024"/>
    </source>
</evidence>
<dbReference type="Proteomes" id="UP001195483">
    <property type="component" value="Unassembled WGS sequence"/>
</dbReference>
<feature type="non-terminal residue" evidence="4">
    <location>
        <position position="373"/>
    </location>
</feature>
<accession>A0AAE0TH75</accession>
<keyword evidence="1" id="KW-0862">Zinc</keyword>
<dbReference type="CDD" id="cd19757">
    <property type="entry name" value="Bbox1"/>
    <property type="match status" value="1"/>
</dbReference>
<reference evidence="4" key="3">
    <citation type="submission" date="2023-05" db="EMBL/GenBank/DDBJ databases">
        <authorList>
            <person name="Smith C.H."/>
        </authorList>
    </citation>
    <scope>NUCLEOTIDE SEQUENCE</scope>
    <source>
        <strain evidence="4">CHS0354</strain>
        <tissue evidence="4">Mantle</tissue>
    </source>
</reference>
<name>A0AAE0TH75_9BIVA</name>
<feature type="domain" description="B box-type" evidence="3">
    <location>
        <begin position="194"/>
        <end position="235"/>
    </location>
</feature>
<dbReference type="InterPro" id="IPR000315">
    <property type="entry name" value="Znf_B-box"/>
</dbReference>
<dbReference type="PANTHER" id="PTHR25462:SF296">
    <property type="entry name" value="MEIOTIC P26, ISOFORM F"/>
    <property type="match status" value="1"/>
</dbReference>
<protein>
    <recommendedName>
        <fullName evidence="3">B box-type domain-containing protein</fullName>
    </recommendedName>
</protein>
<feature type="region of interest" description="Disordered" evidence="2">
    <location>
        <begin position="1"/>
        <end position="27"/>
    </location>
</feature>
<dbReference type="SUPFAM" id="SSF57845">
    <property type="entry name" value="B-box zinc-binding domain"/>
    <property type="match status" value="1"/>
</dbReference>
<dbReference type="AlphaFoldDB" id="A0AAE0TH75"/>